<gene>
    <name evidence="1" type="ORF">RCOM_1272610</name>
</gene>
<evidence type="ECO:0000313" key="2">
    <source>
        <dbReference type="Proteomes" id="UP000008311"/>
    </source>
</evidence>
<protein>
    <submittedName>
        <fullName evidence="1">Uncharacterized protein</fullName>
    </submittedName>
</protein>
<dbReference type="Proteomes" id="UP000008311">
    <property type="component" value="Unassembled WGS sequence"/>
</dbReference>
<dbReference type="InParanoid" id="B9SCG5"/>
<evidence type="ECO:0000313" key="1">
    <source>
        <dbReference type="EMBL" id="EEF38719.1"/>
    </source>
</evidence>
<organism evidence="1 2">
    <name type="scientific">Ricinus communis</name>
    <name type="common">Castor bean</name>
    <dbReference type="NCBI Taxonomy" id="3988"/>
    <lineage>
        <taxon>Eukaryota</taxon>
        <taxon>Viridiplantae</taxon>
        <taxon>Streptophyta</taxon>
        <taxon>Embryophyta</taxon>
        <taxon>Tracheophyta</taxon>
        <taxon>Spermatophyta</taxon>
        <taxon>Magnoliopsida</taxon>
        <taxon>eudicotyledons</taxon>
        <taxon>Gunneridae</taxon>
        <taxon>Pentapetalae</taxon>
        <taxon>rosids</taxon>
        <taxon>fabids</taxon>
        <taxon>Malpighiales</taxon>
        <taxon>Euphorbiaceae</taxon>
        <taxon>Acalyphoideae</taxon>
        <taxon>Acalypheae</taxon>
        <taxon>Ricinus</taxon>
    </lineage>
</organism>
<sequence length="160" mass="18243">MVHLSSECNVRAEQCDFLIYYCPNSLIPFSWAVISTSLIHTREVEISCTSGLLGLISHGQTEGKGRISLKKDWIILYVQSNGQISFQVQWFGSDHRSILLVTDIMLPQRNRLFFFDSRWVEDSTSHEVIVSAWQSAFLGSLMFQCPQKIEGVPVLIDLME</sequence>
<keyword evidence="2" id="KW-1185">Reference proteome</keyword>
<reference evidence="2" key="1">
    <citation type="journal article" date="2010" name="Nat. Biotechnol.">
        <title>Draft genome sequence of the oilseed species Ricinus communis.</title>
        <authorList>
            <person name="Chan A.P."/>
            <person name="Crabtree J."/>
            <person name="Zhao Q."/>
            <person name="Lorenzi H."/>
            <person name="Orvis J."/>
            <person name="Puiu D."/>
            <person name="Melake-Berhan A."/>
            <person name="Jones K.M."/>
            <person name="Redman J."/>
            <person name="Chen G."/>
            <person name="Cahoon E.B."/>
            <person name="Gedil M."/>
            <person name="Stanke M."/>
            <person name="Haas B.J."/>
            <person name="Wortman J.R."/>
            <person name="Fraser-Liggett C.M."/>
            <person name="Ravel J."/>
            <person name="Rabinowicz P.D."/>
        </authorList>
    </citation>
    <scope>NUCLEOTIDE SEQUENCE [LARGE SCALE GENOMIC DNA]</scope>
    <source>
        <strain evidence="2">cv. Hale</strain>
    </source>
</reference>
<dbReference type="AlphaFoldDB" id="B9SCG5"/>
<name>B9SCG5_RICCO</name>
<dbReference type="EMBL" id="EQ973921">
    <property type="protein sequence ID" value="EEF38719.1"/>
    <property type="molecule type" value="Genomic_DNA"/>
</dbReference>
<proteinExistence type="predicted"/>
<accession>B9SCG5</accession>